<protein>
    <submittedName>
        <fullName evidence="7">Pleckstrin homology domain containing A3</fullName>
    </submittedName>
</protein>
<dbReference type="InterPro" id="IPR011993">
    <property type="entry name" value="PH-like_dom_sf"/>
</dbReference>
<dbReference type="FunFam" id="2.30.29.30:FF:000085">
    <property type="entry name" value="Pleckstrin homology domain-containing family A member 8"/>
    <property type="match status" value="1"/>
</dbReference>
<dbReference type="Gene3D" id="2.30.29.30">
    <property type="entry name" value="Pleckstrin-homology domain (PH domain)/Phosphotyrosine-binding domain (PTB)"/>
    <property type="match status" value="1"/>
</dbReference>
<dbReference type="GO" id="GO:0005802">
    <property type="term" value="C:trans-Golgi network"/>
    <property type="evidence" value="ECO:0007669"/>
    <property type="project" value="TreeGrafter"/>
</dbReference>
<evidence type="ECO:0000313" key="7">
    <source>
        <dbReference type="Ensembl" id="ENSAMEP00000030798.1"/>
    </source>
</evidence>
<dbReference type="InParanoid" id="A0A7N5JUW2"/>
<dbReference type="GO" id="GO:0005769">
    <property type="term" value="C:early endosome"/>
    <property type="evidence" value="ECO:0007669"/>
    <property type="project" value="TreeGrafter"/>
</dbReference>
<dbReference type="AlphaFoldDB" id="A0A7N5JUW2"/>
<dbReference type="CDD" id="cd01247">
    <property type="entry name" value="PH_FAPP1_FAPP2"/>
    <property type="match status" value="1"/>
</dbReference>
<dbReference type="Pfam" id="PF00169">
    <property type="entry name" value="PH"/>
    <property type="match status" value="1"/>
</dbReference>
<dbReference type="Ensembl" id="ENSAMET00000041740.1">
    <property type="protein sequence ID" value="ENSAMEP00000030798.1"/>
    <property type="gene ID" value="ENSAMEG00000000774.2"/>
</dbReference>
<organism evidence="7 8">
    <name type="scientific">Ailuropoda melanoleuca</name>
    <name type="common">Giant panda</name>
    <dbReference type="NCBI Taxonomy" id="9646"/>
    <lineage>
        <taxon>Eukaryota</taxon>
        <taxon>Metazoa</taxon>
        <taxon>Chordata</taxon>
        <taxon>Craniata</taxon>
        <taxon>Vertebrata</taxon>
        <taxon>Euteleostomi</taxon>
        <taxon>Mammalia</taxon>
        <taxon>Eutheria</taxon>
        <taxon>Laurasiatheria</taxon>
        <taxon>Carnivora</taxon>
        <taxon>Caniformia</taxon>
        <taxon>Ursidae</taxon>
        <taxon>Ailuropoda</taxon>
    </lineage>
</organism>
<dbReference type="SUPFAM" id="SSF50729">
    <property type="entry name" value="PH domain-like"/>
    <property type="match status" value="1"/>
</dbReference>
<comment type="subcellular location">
    <subcellularLocation>
        <location evidence="2">Golgi apparatus</location>
        <location evidence="2">trans-Golgi network membrane</location>
    </subcellularLocation>
    <subcellularLocation>
        <location evidence="1">Membrane</location>
        <topology evidence="1">Peripheral membrane protein</topology>
    </subcellularLocation>
</comment>
<evidence type="ECO:0000256" key="5">
    <source>
        <dbReference type="ARBA" id="ARBA00023136"/>
    </source>
</evidence>
<keyword evidence="3" id="KW-0597">Phosphoprotein</keyword>
<dbReference type="GO" id="GO:0070273">
    <property type="term" value="F:phosphatidylinositol-4-phosphate binding"/>
    <property type="evidence" value="ECO:0007669"/>
    <property type="project" value="Ensembl"/>
</dbReference>
<sequence length="356" mass="40032">MEGVLYKWTNYLTGWQPRWFVLDNGILSYYDSQDDVCKGSKGSIKMAVCEIKVHSADNTRMELIIPGEQHFYMKAVNAAERQRWLVALGSSKACLTDTRMKKEKEISETSESLKTKMSELRLYCDLLMQQVHTIQEFVHHDENPSSPSIENMNEASSLLSATCNTFITTLEECVKIANAKFKPEMFQLSHPDPLVSPVSPSPVQMVGNCFSSSDVACLFLFLFLFLFLREETGSGREIVNRLNFFFFFFRLYSSLVLEAFSSLGSACAKVLIASPWRTVPFTPVCWGNIIMLCGCCDMEEVGGTALLGIRLGIRLSEGVKLRKSIGVLRGLKQHNVGETVFCSPYLELSPLSRQVT</sequence>
<gene>
    <name evidence="7" type="primary">PLEKHA3</name>
</gene>
<feature type="domain" description="PH" evidence="6">
    <location>
        <begin position="1"/>
        <end position="93"/>
    </location>
</feature>
<dbReference type="GO" id="GO:0005829">
    <property type="term" value="C:cytosol"/>
    <property type="evidence" value="ECO:0007669"/>
    <property type="project" value="GOC"/>
</dbReference>
<reference evidence="7" key="3">
    <citation type="submission" date="2025-09" db="UniProtKB">
        <authorList>
            <consortium name="Ensembl"/>
        </authorList>
    </citation>
    <scope>IDENTIFICATION</scope>
</reference>
<reference evidence="7" key="2">
    <citation type="submission" date="2025-08" db="UniProtKB">
        <authorList>
            <consortium name="Ensembl"/>
        </authorList>
    </citation>
    <scope>IDENTIFICATION</scope>
</reference>
<reference evidence="7 8" key="1">
    <citation type="journal article" date="2010" name="Nature">
        <title>The sequence and de novo assembly of the giant panda genome.</title>
        <authorList>
            <person name="Li R."/>
            <person name="Fan W."/>
            <person name="Tian G."/>
            <person name="Zhu H."/>
            <person name="He L."/>
            <person name="Cai J."/>
            <person name="Huang Q."/>
            <person name="Cai Q."/>
            <person name="Li B."/>
            <person name="Bai Y."/>
            <person name="Zhang Z."/>
            <person name="Zhang Y."/>
            <person name="Wang W."/>
            <person name="Li J."/>
            <person name="Wei F."/>
            <person name="Li H."/>
            <person name="Jian M."/>
            <person name="Li J."/>
            <person name="Zhang Z."/>
            <person name="Nielsen R."/>
            <person name="Li D."/>
            <person name="Gu W."/>
            <person name="Yang Z."/>
            <person name="Xuan Z."/>
            <person name="Ryder O.A."/>
            <person name="Leung F.C."/>
            <person name="Zhou Y."/>
            <person name="Cao J."/>
            <person name="Sun X."/>
            <person name="Fu Y."/>
            <person name="Fang X."/>
            <person name="Guo X."/>
            <person name="Wang B."/>
            <person name="Hou R."/>
            <person name="Shen F."/>
            <person name="Mu B."/>
            <person name="Ni P."/>
            <person name="Lin R."/>
            <person name="Qian W."/>
            <person name="Wang G."/>
            <person name="Yu C."/>
            <person name="Nie W."/>
            <person name="Wang J."/>
            <person name="Wu Z."/>
            <person name="Liang H."/>
            <person name="Min J."/>
            <person name="Wu Q."/>
            <person name="Cheng S."/>
            <person name="Ruan J."/>
            <person name="Wang M."/>
            <person name="Shi Z."/>
            <person name="Wen M."/>
            <person name="Liu B."/>
            <person name="Ren X."/>
            <person name="Zheng H."/>
            <person name="Dong D."/>
            <person name="Cook K."/>
            <person name="Shan G."/>
            <person name="Zhang H."/>
            <person name="Kosiol C."/>
            <person name="Xie X."/>
            <person name="Lu Z."/>
            <person name="Zheng H."/>
            <person name="Li Y."/>
            <person name="Steiner C.C."/>
            <person name="Lam T.T."/>
            <person name="Lin S."/>
            <person name="Zhang Q."/>
            <person name="Li G."/>
            <person name="Tian J."/>
            <person name="Gong T."/>
            <person name="Liu H."/>
            <person name="Zhang D."/>
            <person name="Fang L."/>
            <person name="Ye C."/>
            <person name="Zhang J."/>
            <person name="Hu W."/>
            <person name="Xu A."/>
            <person name="Ren Y."/>
            <person name="Zhang G."/>
            <person name="Bruford M.W."/>
            <person name="Li Q."/>
            <person name="Ma L."/>
            <person name="Guo Y."/>
            <person name="An N."/>
            <person name="Hu Y."/>
            <person name="Zheng Y."/>
            <person name="Shi Y."/>
            <person name="Li Z."/>
            <person name="Liu Q."/>
            <person name="Chen Y."/>
            <person name="Zhao J."/>
            <person name="Qu N."/>
            <person name="Zhao S."/>
            <person name="Tian F."/>
            <person name="Wang X."/>
            <person name="Wang H."/>
            <person name="Xu L."/>
            <person name="Liu X."/>
            <person name="Vinar T."/>
            <person name="Wang Y."/>
            <person name="Lam T.W."/>
            <person name="Yiu S.M."/>
            <person name="Liu S."/>
            <person name="Zhang H."/>
            <person name="Li D."/>
            <person name="Huang Y."/>
            <person name="Wang X."/>
            <person name="Yang G."/>
            <person name="Jiang Z."/>
            <person name="Wang J."/>
            <person name="Qin N."/>
            <person name="Li L."/>
            <person name="Li J."/>
            <person name="Bolund L."/>
            <person name="Kristiansen K."/>
            <person name="Wong G.K."/>
            <person name="Olson M."/>
            <person name="Zhang X."/>
            <person name="Li S."/>
            <person name="Yang H."/>
            <person name="Wang J."/>
            <person name="Wang J."/>
        </authorList>
    </citation>
    <scope>NUCLEOTIDE SEQUENCE [LARGE SCALE GENOMIC DNA]</scope>
</reference>
<dbReference type="Proteomes" id="UP000008912">
    <property type="component" value="Unassembled WGS sequence"/>
</dbReference>
<dbReference type="SMART" id="SM00233">
    <property type="entry name" value="PH"/>
    <property type="match status" value="1"/>
</dbReference>
<dbReference type="InterPro" id="IPR001849">
    <property type="entry name" value="PH_domain"/>
</dbReference>
<evidence type="ECO:0000256" key="2">
    <source>
        <dbReference type="ARBA" id="ARBA00004198"/>
    </source>
</evidence>
<dbReference type="GO" id="GO:0055037">
    <property type="term" value="C:recycling endosome"/>
    <property type="evidence" value="ECO:0007669"/>
    <property type="project" value="TreeGrafter"/>
</dbReference>
<evidence type="ECO:0000259" key="6">
    <source>
        <dbReference type="PROSITE" id="PS50003"/>
    </source>
</evidence>
<evidence type="ECO:0000256" key="4">
    <source>
        <dbReference type="ARBA" id="ARBA00023034"/>
    </source>
</evidence>
<dbReference type="GeneTree" id="ENSGT00940000155850"/>
<keyword evidence="4" id="KW-0333">Golgi apparatus</keyword>
<dbReference type="GO" id="GO:0016020">
    <property type="term" value="C:membrane"/>
    <property type="evidence" value="ECO:0007669"/>
    <property type="project" value="UniProtKB-SubCell"/>
</dbReference>
<evidence type="ECO:0000313" key="8">
    <source>
        <dbReference type="Proteomes" id="UP000008912"/>
    </source>
</evidence>
<name>A0A7N5JUW2_AILME</name>
<keyword evidence="8" id="KW-1185">Reference proteome</keyword>
<dbReference type="GO" id="GO:0007032">
    <property type="term" value="P:endosome organization"/>
    <property type="evidence" value="ECO:0007669"/>
    <property type="project" value="TreeGrafter"/>
</dbReference>
<dbReference type="PANTHER" id="PTHR22902">
    <property type="entry name" value="SESQUIPEDALIAN"/>
    <property type="match status" value="1"/>
</dbReference>
<dbReference type="PROSITE" id="PS50003">
    <property type="entry name" value="PH_DOMAIN"/>
    <property type="match status" value="1"/>
</dbReference>
<keyword evidence="5" id="KW-0472">Membrane</keyword>
<accession>A0A7N5JUW2</accession>
<evidence type="ECO:0000256" key="1">
    <source>
        <dbReference type="ARBA" id="ARBA00004170"/>
    </source>
</evidence>
<dbReference type="GO" id="GO:0042147">
    <property type="term" value="P:retrograde transport, endosome to Golgi"/>
    <property type="evidence" value="ECO:0007669"/>
    <property type="project" value="TreeGrafter"/>
</dbReference>
<proteinExistence type="predicted"/>
<dbReference type="GO" id="GO:0042802">
    <property type="term" value="F:identical protein binding"/>
    <property type="evidence" value="ECO:0007669"/>
    <property type="project" value="Ensembl"/>
</dbReference>
<dbReference type="InterPro" id="IPR045188">
    <property type="entry name" value="Boi1/Boi2-like"/>
</dbReference>
<evidence type="ECO:0000256" key="3">
    <source>
        <dbReference type="ARBA" id="ARBA00022553"/>
    </source>
</evidence>
<dbReference type="PANTHER" id="PTHR22902:SF27">
    <property type="entry name" value="PLECKSTRIN HOMOLOGY DOMAIN-CONTAINING FAMILY A MEMBER 3"/>
    <property type="match status" value="1"/>
</dbReference>
<dbReference type="GO" id="GO:0001881">
    <property type="term" value="P:receptor recycling"/>
    <property type="evidence" value="ECO:0007669"/>
    <property type="project" value="TreeGrafter"/>
</dbReference>